<evidence type="ECO:0000313" key="1">
    <source>
        <dbReference type="EMBL" id="GEZ19739.1"/>
    </source>
</evidence>
<comment type="caution">
    <text evidence="1">The sequence shown here is derived from an EMBL/GenBank/DDBJ whole genome shotgun (WGS) entry which is preliminary data.</text>
</comment>
<accession>A0A699I4D2</accession>
<dbReference type="AlphaFoldDB" id="A0A699I4D2"/>
<protein>
    <submittedName>
        <fullName evidence="1">Uncharacterized protein</fullName>
    </submittedName>
</protein>
<organism evidence="1">
    <name type="scientific">Tanacetum cinerariifolium</name>
    <name type="common">Dalmatian daisy</name>
    <name type="synonym">Chrysanthemum cinerariifolium</name>
    <dbReference type="NCBI Taxonomy" id="118510"/>
    <lineage>
        <taxon>Eukaryota</taxon>
        <taxon>Viridiplantae</taxon>
        <taxon>Streptophyta</taxon>
        <taxon>Embryophyta</taxon>
        <taxon>Tracheophyta</taxon>
        <taxon>Spermatophyta</taxon>
        <taxon>Magnoliopsida</taxon>
        <taxon>eudicotyledons</taxon>
        <taxon>Gunneridae</taxon>
        <taxon>Pentapetalae</taxon>
        <taxon>asterids</taxon>
        <taxon>campanulids</taxon>
        <taxon>Asterales</taxon>
        <taxon>Asteraceae</taxon>
        <taxon>Asteroideae</taxon>
        <taxon>Anthemideae</taxon>
        <taxon>Anthemidinae</taxon>
        <taxon>Tanacetum</taxon>
    </lineage>
</organism>
<name>A0A699I4D2_TANCI</name>
<sequence length="68" mass="7589">MDKSTQASKLLVKLAQKNGSSNNVTILVIDLMSRILSWKSFIKVDAMELSFFPVSPAMFFRDDISCCA</sequence>
<reference evidence="1" key="1">
    <citation type="journal article" date="2019" name="Sci. Rep.">
        <title>Draft genome of Tanacetum cinerariifolium, the natural source of mosquito coil.</title>
        <authorList>
            <person name="Yamashiro T."/>
            <person name="Shiraishi A."/>
            <person name="Satake H."/>
            <person name="Nakayama K."/>
        </authorList>
    </citation>
    <scope>NUCLEOTIDE SEQUENCE</scope>
</reference>
<dbReference type="EMBL" id="BKCJ010251278">
    <property type="protein sequence ID" value="GEZ19739.1"/>
    <property type="molecule type" value="Genomic_DNA"/>
</dbReference>
<gene>
    <name evidence="1" type="ORF">Tci_491712</name>
</gene>
<proteinExistence type="predicted"/>